<dbReference type="Proteomes" id="UP000789366">
    <property type="component" value="Unassembled WGS sequence"/>
</dbReference>
<name>A0ACA9M1H4_9GLOM</name>
<dbReference type="EMBL" id="CAJVPW010005866">
    <property type="protein sequence ID" value="CAG8561603.1"/>
    <property type="molecule type" value="Genomic_DNA"/>
</dbReference>
<proteinExistence type="predicted"/>
<evidence type="ECO:0000313" key="1">
    <source>
        <dbReference type="EMBL" id="CAG8561603.1"/>
    </source>
</evidence>
<protein>
    <submittedName>
        <fullName evidence="1">1946_t:CDS:1</fullName>
    </submittedName>
</protein>
<feature type="non-terminal residue" evidence="1">
    <location>
        <position position="142"/>
    </location>
</feature>
<evidence type="ECO:0000313" key="2">
    <source>
        <dbReference type="Proteomes" id="UP000789366"/>
    </source>
</evidence>
<sequence>MIQSVTVSYSNDEYNLTSEDLSNSSLLLLYLASVVLNSYIPDNNESRESFMLARRLYNEITNNKLVDSRVIILYINENNHYKTSSTEPSHVESTLQIIDDEPSSQNTNETFAPITSYANEKNASINNNNSTKSVHSDISILQ</sequence>
<gene>
    <name evidence="1" type="ORF">SPELUC_LOCUS5628</name>
</gene>
<organism evidence="1 2">
    <name type="scientific">Cetraspora pellucida</name>
    <dbReference type="NCBI Taxonomy" id="1433469"/>
    <lineage>
        <taxon>Eukaryota</taxon>
        <taxon>Fungi</taxon>
        <taxon>Fungi incertae sedis</taxon>
        <taxon>Mucoromycota</taxon>
        <taxon>Glomeromycotina</taxon>
        <taxon>Glomeromycetes</taxon>
        <taxon>Diversisporales</taxon>
        <taxon>Gigasporaceae</taxon>
        <taxon>Cetraspora</taxon>
    </lineage>
</organism>
<keyword evidence="2" id="KW-1185">Reference proteome</keyword>
<comment type="caution">
    <text evidence="1">The sequence shown here is derived from an EMBL/GenBank/DDBJ whole genome shotgun (WGS) entry which is preliminary data.</text>
</comment>
<reference evidence="1" key="1">
    <citation type="submission" date="2021-06" db="EMBL/GenBank/DDBJ databases">
        <authorList>
            <person name="Kallberg Y."/>
            <person name="Tangrot J."/>
            <person name="Rosling A."/>
        </authorList>
    </citation>
    <scope>NUCLEOTIDE SEQUENCE</scope>
    <source>
        <strain evidence="1">28 12/20/2015</strain>
    </source>
</reference>
<accession>A0ACA9M1H4</accession>